<evidence type="ECO:0000313" key="8">
    <source>
        <dbReference type="Proteomes" id="UP000230750"/>
    </source>
</evidence>
<dbReference type="OrthoDB" id="6136178at2759"/>
<feature type="disulfide bond" evidence="3">
    <location>
        <begin position="449"/>
        <end position="492"/>
    </location>
</feature>
<feature type="domain" description="Sushi" evidence="6">
    <location>
        <begin position="99"/>
        <end position="159"/>
    </location>
</feature>
<name>A0A2G8K2N7_STIJA</name>
<feature type="domain" description="Sushi" evidence="6">
    <location>
        <begin position="447"/>
        <end position="506"/>
    </location>
</feature>
<feature type="domain" description="HYR" evidence="5">
    <location>
        <begin position="362"/>
        <end position="446"/>
    </location>
</feature>
<dbReference type="PROSITE" id="PS50825">
    <property type="entry name" value="HYR"/>
    <property type="match status" value="3"/>
</dbReference>
<comment type="caution">
    <text evidence="3">Lacks conserved residue(s) required for the propagation of feature annotation.</text>
</comment>
<evidence type="ECO:0000259" key="6">
    <source>
        <dbReference type="PROSITE" id="PS50923"/>
    </source>
</evidence>
<keyword evidence="2 3" id="KW-1015">Disulfide bond</keyword>
<feature type="domain" description="Sushi" evidence="6">
    <location>
        <begin position="221"/>
        <end position="279"/>
    </location>
</feature>
<gene>
    <name evidence="7" type="ORF">BSL78_20905</name>
</gene>
<dbReference type="AlphaFoldDB" id="A0A2G8K2N7"/>
<protein>
    <submittedName>
        <fullName evidence="7">Putative sushi, von Willebrand factor type A</fullName>
    </submittedName>
</protein>
<dbReference type="Pfam" id="PF02494">
    <property type="entry name" value="HYR"/>
    <property type="match status" value="2"/>
</dbReference>
<dbReference type="EMBL" id="MRZV01000949">
    <property type="protein sequence ID" value="PIK42250.1"/>
    <property type="molecule type" value="Genomic_DNA"/>
</dbReference>
<dbReference type="CDD" id="cd00033">
    <property type="entry name" value="CCP"/>
    <property type="match status" value="4"/>
</dbReference>
<dbReference type="Pfam" id="PF00084">
    <property type="entry name" value="Sushi"/>
    <property type="match status" value="4"/>
</dbReference>
<dbReference type="SMART" id="SM00032">
    <property type="entry name" value="CCP"/>
    <property type="match status" value="4"/>
</dbReference>
<keyword evidence="8" id="KW-1185">Reference proteome</keyword>
<keyword evidence="1" id="KW-0677">Repeat</keyword>
<feature type="domain" description="Sushi" evidence="6">
    <location>
        <begin position="160"/>
        <end position="220"/>
    </location>
</feature>
<dbReference type="Proteomes" id="UP000230750">
    <property type="component" value="Unassembled WGS sequence"/>
</dbReference>
<dbReference type="Gene3D" id="2.10.70.10">
    <property type="entry name" value="Complement Module, domain 1"/>
    <property type="match status" value="4"/>
</dbReference>
<organism evidence="7 8">
    <name type="scientific">Stichopus japonicus</name>
    <name type="common">Sea cucumber</name>
    <dbReference type="NCBI Taxonomy" id="307972"/>
    <lineage>
        <taxon>Eukaryota</taxon>
        <taxon>Metazoa</taxon>
        <taxon>Echinodermata</taxon>
        <taxon>Eleutherozoa</taxon>
        <taxon>Echinozoa</taxon>
        <taxon>Holothuroidea</taxon>
        <taxon>Aspidochirotacea</taxon>
        <taxon>Aspidochirotida</taxon>
        <taxon>Stichopodidae</taxon>
        <taxon>Apostichopus</taxon>
    </lineage>
</organism>
<dbReference type="PANTHER" id="PTHR46343:SF2">
    <property type="entry name" value="SUSHI_VON WILLEBRAND FACTOR TYPE A_EGF_PENTRAXIN DOMAIN-CONTAINING 1"/>
    <property type="match status" value="1"/>
</dbReference>
<dbReference type="STRING" id="307972.A0A2G8K2N7"/>
<accession>A0A2G8K2N7</accession>
<evidence type="ECO:0000259" key="5">
    <source>
        <dbReference type="PROSITE" id="PS50825"/>
    </source>
</evidence>
<evidence type="ECO:0000313" key="7">
    <source>
        <dbReference type="EMBL" id="PIK42250.1"/>
    </source>
</evidence>
<proteinExistence type="predicted"/>
<keyword evidence="4" id="KW-0732">Signal</keyword>
<dbReference type="InterPro" id="IPR043555">
    <property type="entry name" value="SRPX-like"/>
</dbReference>
<dbReference type="PROSITE" id="PS50923">
    <property type="entry name" value="SUSHI"/>
    <property type="match status" value="4"/>
</dbReference>
<feature type="domain" description="HYR" evidence="5">
    <location>
        <begin position="278"/>
        <end position="361"/>
    </location>
</feature>
<comment type="caution">
    <text evidence="7">The sequence shown here is derived from an EMBL/GenBank/DDBJ whole genome shotgun (WGS) entry which is preliminary data.</text>
</comment>
<dbReference type="InterPro" id="IPR035976">
    <property type="entry name" value="Sushi/SCR/CCP_sf"/>
</dbReference>
<feature type="signal peptide" evidence="4">
    <location>
        <begin position="1"/>
        <end position="20"/>
    </location>
</feature>
<feature type="domain" description="HYR" evidence="5">
    <location>
        <begin position="18"/>
        <end position="98"/>
    </location>
</feature>
<dbReference type="InterPro" id="IPR003410">
    <property type="entry name" value="HYR_dom"/>
</dbReference>
<sequence>MRPFLFSWILFVSVIALSECSPSLFGHCPEPWTIQSTSRFKRVWWSAPSVRPYLVSAVRRYGLPSGSLFEAGEHLIIYFAAGFDGSNSTCEVTFTVEVTACLPLPRIGRLNVRCTNGNIISSRCDFDCPYGYELVGGEASTTCSVNATWSPATFPVCRIMACLPLPRIGRLNVRCTNGNIISSRCDFDCPYGYELVGGEASTTCSVNASWSPATFPICRIVICPSLHPPRNSIMRCSSTYLRQGTYCLFTCVAGYQRSGSDLRKCVARNWTGTPTICEDRQPPTIHRCPLNFRVNTDYGASSSRVDYPSPFVMDKTGEVLRLTTGQVPGSRFHIGSNLVEYTAEDAAGNTAKCRFYVHVTDNQPPRFQYCPAPIFRYPSTDSPVAVVHYTTPMATDNSSPNPINVTRILGLASGSTFPPGVHLIQYSASDATGNYAKCIFHIVVRATSCKALEEHDSLKRTCSRMPPYQTGSWCDFSCMGGKVLVGSPTRTCTQDGWSGIPAICINDVSGAFLNVMEGALPEPVGTDMPDEYQTITILADFVYVT</sequence>
<evidence type="ECO:0000256" key="3">
    <source>
        <dbReference type="PROSITE-ProRule" id="PRU00302"/>
    </source>
</evidence>
<evidence type="ECO:0000256" key="2">
    <source>
        <dbReference type="ARBA" id="ARBA00023157"/>
    </source>
</evidence>
<evidence type="ECO:0000256" key="1">
    <source>
        <dbReference type="ARBA" id="ARBA00022737"/>
    </source>
</evidence>
<evidence type="ECO:0000256" key="4">
    <source>
        <dbReference type="SAM" id="SignalP"/>
    </source>
</evidence>
<dbReference type="PANTHER" id="PTHR46343">
    <property type="entry name" value="HYR DOMAIN-CONTAINING PROTEIN"/>
    <property type="match status" value="1"/>
</dbReference>
<dbReference type="InterPro" id="IPR000436">
    <property type="entry name" value="Sushi_SCR_CCP_dom"/>
</dbReference>
<feature type="chain" id="PRO_5013916633" evidence="4">
    <location>
        <begin position="21"/>
        <end position="545"/>
    </location>
</feature>
<dbReference type="SUPFAM" id="SSF57535">
    <property type="entry name" value="Complement control module/SCR domain"/>
    <property type="match status" value="4"/>
</dbReference>
<reference evidence="7 8" key="1">
    <citation type="journal article" date="2017" name="PLoS Biol.">
        <title>The sea cucumber genome provides insights into morphological evolution and visceral regeneration.</title>
        <authorList>
            <person name="Zhang X."/>
            <person name="Sun L."/>
            <person name="Yuan J."/>
            <person name="Sun Y."/>
            <person name="Gao Y."/>
            <person name="Zhang L."/>
            <person name="Li S."/>
            <person name="Dai H."/>
            <person name="Hamel J.F."/>
            <person name="Liu C."/>
            <person name="Yu Y."/>
            <person name="Liu S."/>
            <person name="Lin W."/>
            <person name="Guo K."/>
            <person name="Jin S."/>
            <person name="Xu P."/>
            <person name="Storey K.B."/>
            <person name="Huan P."/>
            <person name="Zhang T."/>
            <person name="Zhou Y."/>
            <person name="Zhang J."/>
            <person name="Lin C."/>
            <person name="Li X."/>
            <person name="Xing L."/>
            <person name="Huo D."/>
            <person name="Sun M."/>
            <person name="Wang L."/>
            <person name="Mercier A."/>
            <person name="Li F."/>
            <person name="Yang H."/>
            <person name="Xiang J."/>
        </authorList>
    </citation>
    <scope>NUCLEOTIDE SEQUENCE [LARGE SCALE GENOMIC DNA]</scope>
    <source>
        <strain evidence="7">Shaxun</strain>
        <tissue evidence="7">Muscle</tissue>
    </source>
</reference>
<keyword evidence="3" id="KW-0768">Sushi</keyword>